<keyword evidence="3" id="KW-1185">Reference proteome</keyword>
<dbReference type="Proteomes" id="UP001143545">
    <property type="component" value="Unassembled WGS sequence"/>
</dbReference>
<keyword evidence="1" id="KW-0812">Transmembrane</keyword>
<accession>A0A9W6B5D7</accession>
<reference evidence="2" key="1">
    <citation type="submission" date="2022-07" db="EMBL/GenBank/DDBJ databases">
        <title>Taxonomy of Novel Oxalotrophic and Methylotrophic Bacteria.</title>
        <authorList>
            <person name="Sahin N."/>
            <person name="Tani A."/>
        </authorList>
    </citation>
    <scope>NUCLEOTIDE SEQUENCE</scope>
    <source>
        <strain evidence="2">AM327</strain>
    </source>
</reference>
<comment type="caution">
    <text evidence="2">The sequence shown here is derived from an EMBL/GenBank/DDBJ whole genome shotgun (WGS) entry which is preliminary data.</text>
</comment>
<sequence length="57" mass="6482">MGIEMAVLIVLSAFLGDWLDKKYTDMSPFFTVALSLFGVFLALYNVFRKVNAMNKED</sequence>
<protein>
    <recommendedName>
        <fullName evidence="4">AtpZ/AtpI family protein</fullName>
    </recommendedName>
</protein>
<dbReference type="EMBL" id="BRVP01000012">
    <property type="protein sequence ID" value="GLB52870.1"/>
    <property type="molecule type" value="Genomic_DNA"/>
</dbReference>
<keyword evidence="1" id="KW-0472">Membrane</keyword>
<organism evidence="2 3">
    <name type="scientific">Neptunitalea chrysea</name>
    <dbReference type="NCBI Taxonomy" id="1647581"/>
    <lineage>
        <taxon>Bacteria</taxon>
        <taxon>Pseudomonadati</taxon>
        <taxon>Bacteroidota</taxon>
        <taxon>Flavobacteriia</taxon>
        <taxon>Flavobacteriales</taxon>
        <taxon>Flavobacteriaceae</taxon>
        <taxon>Neptunitalea</taxon>
    </lineage>
</organism>
<gene>
    <name evidence="2" type="ORF">NBRC110019_19100</name>
</gene>
<dbReference type="AlphaFoldDB" id="A0A9W6B5D7"/>
<dbReference type="InterPro" id="IPR032820">
    <property type="entry name" value="ATPase_put"/>
</dbReference>
<evidence type="ECO:0000256" key="1">
    <source>
        <dbReference type="SAM" id="Phobius"/>
    </source>
</evidence>
<evidence type="ECO:0008006" key="4">
    <source>
        <dbReference type="Google" id="ProtNLM"/>
    </source>
</evidence>
<evidence type="ECO:0000313" key="2">
    <source>
        <dbReference type="EMBL" id="GLB52870.1"/>
    </source>
</evidence>
<feature type="transmembrane region" description="Helical" evidence="1">
    <location>
        <begin position="29"/>
        <end position="47"/>
    </location>
</feature>
<name>A0A9W6B5D7_9FLAO</name>
<evidence type="ECO:0000313" key="3">
    <source>
        <dbReference type="Proteomes" id="UP001143545"/>
    </source>
</evidence>
<keyword evidence="1" id="KW-1133">Transmembrane helix</keyword>
<dbReference type="Pfam" id="PF09527">
    <property type="entry name" value="ATPase_gene1"/>
    <property type="match status" value="1"/>
</dbReference>
<proteinExistence type="predicted"/>